<gene>
    <name evidence="3" type="ORF">JI739_02715</name>
</gene>
<dbReference type="InterPro" id="IPR012334">
    <property type="entry name" value="Pectin_lyas_fold"/>
</dbReference>
<feature type="region of interest" description="Disordered" evidence="1">
    <location>
        <begin position="2632"/>
        <end position="2655"/>
    </location>
</feature>
<dbReference type="SUPFAM" id="SSF51126">
    <property type="entry name" value="Pectin lyase-like"/>
    <property type="match status" value="1"/>
</dbReference>
<evidence type="ECO:0000259" key="2">
    <source>
        <dbReference type="SMART" id="SM00912"/>
    </source>
</evidence>
<dbReference type="Pfam" id="PF13332">
    <property type="entry name" value="Fil_haemagg_2"/>
    <property type="match status" value="3"/>
</dbReference>
<feature type="compositionally biased region" description="Low complexity" evidence="1">
    <location>
        <begin position="1638"/>
        <end position="1650"/>
    </location>
</feature>
<feature type="region of interest" description="Disordered" evidence="1">
    <location>
        <begin position="2115"/>
        <end position="2150"/>
    </location>
</feature>
<dbReference type="InterPro" id="IPR010069">
    <property type="entry name" value="CdiA_FHA1_rpt"/>
</dbReference>
<dbReference type="Pfam" id="PF15644">
    <property type="entry name" value="Gln_amidase"/>
    <property type="match status" value="1"/>
</dbReference>
<dbReference type="NCBIfam" id="TIGR01901">
    <property type="entry name" value="adhes_NPXG"/>
    <property type="match status" value="1"/>
</dbReference>
<sequence length="3197" mass="328348">MIRHDAVRALALACPSTSSSQVHPHAPRLRRLARFFTAFFIAQTLLSAAPGYAQLAASTSAPASQRPLVTSAPNGVPMVLIAPPTRGGVSRNSYEHFNVAPPGLILNNSVVATPTQLGGRVGANPLLGGTPAQVILNEVTSTHASHLRGVIEVGGHRANVVIANPNGISCDGCGFIHTSRATLGTGTPLFAPDGSLRALDVRQGTIEVGPQGLDGTALQQLDLLARGLLLRGEVFTPQLQALIGANEVLYDSLQHQGRPGIGAAPQFAVDIKDAGGMHAGQIRLVATDKGLGVNSTGRLSTLQGDLVLSADGQLTLRHTQVAGNLHLSSPGRVQLTGDTQAGAVAHLTAGGGLANSGELIAPSLQLRTPSLDNSGVVAQLSAKPLLLTLPDGLRNSGLIHAGGDLQLQASRIDTAPSQGGEMRATGALHIEGAQLQLSGQTLQANEGVSILAESLQMTDSQALSAAAVVLRSEGAANVERSRLAGAQVDITAQGAVGFTASSAQSDGLLRLEGEGVSTAGSHLSAQRLQLDARGGQLDNRGGQLLARSEDAAALDLHGQALDNTGGELWTDGGLQLRTPGGVNNSGGTIGAARADLSPMAFLNNTDGQVFSRTNLSLQVGELHNPGGAVMSDGSLHVQAADKIDNARGLLQAQGDLTLQTSGQLLSKDGEFFAGGQLSVQAREADLRGATASAGGELQVQASGLNTEGAKVAAQRVRIELGDGQWSNVEGQVVATEQLVADARHIDNRQGVLAAHTVDLRGTITNTEGVIFGTQAVDLKGPDVDNTAGVIEAGAGGVRIDAKTLRNAQSADKAGIYSAGDIDLEAGELHNQAGTVSAKGALTATAKTIDNHEGLLAAHTVDLRGQITNTEGVISGRHSVDLTGPGVDNTAGVIEAGAGGVRIDTQGQTLRNNQSGKDRGIVSAGEIDLKAGVLDNQTGYIGAAGPLKAAATTLDNRQGTLLGLAANELTATTRIDNRGGAILGDAGVHLRTPFLDNSGPDSVVFAGRDLHIIDAQAVHNTGTGGNPGGDTPQDLNSGLLAGRHLHLSANSLDNQAGALLAGGQATLQIDAIDNAGGQLAAAQLSVRGRSLHNDAGRLDATDTLSAKLATISGSGVIASQGDIDIDLQGDHTQRGDIAAGGDFTFTTTGQLTNQAHLSAGNALTIDAQAFTNEAQGVVSAKKTTVKVTGDIVNDGLINAAAGATTLTARQLRNRGRIYGHDVDITADVDNEPRAVIASRVGDVHITGRLRNTGQALVYSGRDLTLRGPVDNIGAGLEAQRNIVFTAPLNNRNAGLVTEQRTRTESIDKVYIQPSSRNERYALGELPLVPFEAGRYVLPGSKYPAELGLMHLRPAFHCDMGGGDDSTSYQCTMNYDLQDPIWSRLEVTLPQAPQPLGSQCEASNSPACTEALQALASYHEQLQQQAYKLDEAIAAFNADLDSRYVSDWHQTHLTERQVTETVVTATQPGRVRATGTVTLAGGVNEDSSIVAGAPVLGEAPNNLAAQGTRDTLELGSSSFSSQKHHGGWKESFERVTQTPQPWSVPKHDTFALDTLNQPLDASAAPSAPALSRAAPAVVPRNALAAQPLQALAADRQGADTPPTDRPLRGSLLAAALRQSQQEAVQQTRASLAATAWAAPQPLSPGQASRAAPRAPPAPPKAQGYTTASASFAVAAPANRLYRIERGPSQPLVQTDTDFLGGQTYLSSTDRLTIDPGLQLQRYGDGFAEQRLVDDQILALTGRRFLAGYQDTEAEYLALLDAGHLFAQQYQLTPGVALSAEQMALLTTDIVWLEPREVRLPDGSVATALVPIVYLRRPIDGDFTPTGALIAGSRIDLRTTGDLTNSGTLVAHDGTAHLQARNLTNSGTVAGRNVQLDADETLDIAGGAVHGQGANSRVSLNARDIIARTTTQTTETQVAGPHGTSTGRSTNVDRIATITGAHLGFNAENNLHLQGASVQATQDLHAHAGGALTVDTVATGYALDVPLAHGGYYRQQASQHQGTQLAGQNITLSTDGKLQITGSNLRAQDKLLLDADTLDVRAAIETLDTDRQGASEGGRERLSTREQALTGGQLSAGGSLTTYSKGNTTFAGAQLTAERGALTATAGGDLHATTLQTENSQLHERQSQSRATFSSQRHASSSQGQSTTNHGSSLEGATVHLQAGQVGADGKLASGHLHITGSQVVGEGDVTLLGGQITLDAATDRHSSQSSELHRRSGWGAAGSISVGTQQQESAHTESHASASGSTVGSLKGDLRMHAQAGDLTVTGSHVQTPQGAVDAMGRRILVQEARESTATTEEQRHRQSGLSVGVSGGLIDAARTLDQVARAAGDTQSGRMQALAAASAALTVGNAAAQVAKNPAAAANVTVSLSIGTSSSESKSDRQEQRAAGSSFEAGNGVRMQATGAGKDSSITVQGSTVDGGKGRVRFDAEGDVNLVAASNSVQEHTSHRSSSASVGVGYTAGPQGAGFGVTVAASAASGHSESSDKSWTNTQILSDDGVEVHTGGDLTMKGAVIKAPEFKGRVAGDLHLESLQDTAQYTSRSRTDGGSATFGAGGGGSGSASRSKVDSNFASVKEQTAIRTGDGGFDLEVGGKTRMVGAAITSSDKAVQEGRNRFEGEAPELVDIQNSASYRGTSIGGSVSGSAGQEGAKEGTPAASAGLRGGSAGFGSASGSANSVTRAGISGIAGDKDARTGDAETGIAPVFDAQRVQKDIDAQRIITQVAGQQGAKAIGTYATAQEDKLRAQAAAETDPQRKQELEQQASEWAEGGSRRVALHATLGAAVGGPAGAAGAAATAYAAPLLEELQQGIQNSLRDAGAPEGAARVAAQAVTGGVAVGIGGLAGGGSVAGAAGGVAVDLNNRQLHPREIDWIKQNARRFAQQHGISEEAAEQRLAQQAFKQVQVGVEGEWDVPAQAFLRQSGPQLLPYDAMNPALDQGRMFHATPSERADPLMYQRESQATPELQAFHERNGIKQPTSQQVAATANLDGTQREQVRRQTWQAAAVAGTLILAPALSGIAAEVVAFAKNPYLYCLGNPTGCLVAAESTVTTAAGVPASGVSLPNPASAARTAGATEGAGSVRSVNTIGGTMNCVNCSIATDATLAGRPTSALGGGPFRIDVLERTFGSSFGQAGPISDVAAAVAAAGPGARGIVFGSRGNGEVGHVFNVVNQNGIVRFLDGQTGRAASLDGYHSFQLLRTN</sequence>
<feature type="compositionally biased region" description="Polar residues" evidence="1">
    <location>
        <begin position="2125"/>
        <end position="2149"/>
    </location>
</feature>
<feature type="region of interest" description="Disordered" evidence="1">
    <location>
        <begin position="2046"/>
        <end position="2079"/>
    </location>
</feature>
<dbReference type="InterPro" id="IPR025157">
    <property type="entry name" value="Hemagglutinin_rpt"/>
</dbReference>
<feature type="region of interest" description="Disordered" evidence="1">
    <location>
        <begin position="1638"/>
        <end position="1663"/>
    </location>
</feature>
<feature type="region of interest" description="Disordered" evidence="1">
    <location>
        <begin position="2741"/>
        <end position="2764"/>
    </location>
</feature>
<evidence type="ECO:0000313" key="3">
    <source>
        <dbReference type="EMBL" id="MBL0419251.1"/>
    </source>
</evidence>
<reference evidence="3" key="1">
    <citation type="submission" date="2021-01" db="EMBL/GenBank/DDBJ databases">
        <title>Ramlibacter sp. strain AW1 16S ribosomal RNA gene Genome sequencing and assembly.</title>
        <authorList>
            <person name="Kang M."/>
        </authorList>
    </citation>
    <scope>NUCLEOTIDE SEQUENCE</scope>
    <source>
        <strain evidence="3">AW1</strain>
    </source>
</reference>
<dbReference type="Proteomes" id="UP000613011">
    <property type="component" value="Unassembled WGS sequence"/>
</dbReference>
<protein>
    <submittedName>
        <fullName evidence="3">Hemagglutinin repeat-containing protein</fullName>
    </submittedName>
</protein>
<feature type="region of interest" description="Disordered" evidence="1">
    <location>
        <begin position="2369"/>
        <end position="2423"/>
    </location>
</feature>
<feature type="compositionally biased region" description="Basic and acidic residues" evidence="1">
    <location>
        <begin position="2046"/>
        <end position="2061"/>
    </location>
</feature>
<dbReference type="InterPro" id="IPR008619">
    <property type="entry name" value="Filamentous_hemagglutn_rpt"/>
</dbReference>
<proteinExistence type="predicted"/>
<evidence type="ECO:0000256" key="1">
    <source>
        <dbReference type="SAM" id="MobiDB-lite"/>
    </source>
</evidence>
<evidence type="ECO:0000313" key="4">
    <source>
        <dbReference type="Proteomes" id="UP000613011"/>
    </source>
</evidence>
<dbReference type="InterPro" id="IPR028908">
    <property type="entry name" value="Tox-PL_dom"/>
</dbReference>
<dbReference type="Pfam" id="PF05860">
    <property type="entry name" value="TPS"/>
    <property type="match status" value="1"/>
</dbReference>
<comment type="caution">
    <text evidence="3">The sequence shown here is derived from an EMBL/GenBank/DDBJ whole genome shotgun (WGS) entry which is preliminary data.</text>
</comment>
<accession>A0A936ZK79</accession>
<dbReference type="RefSeq" id="WP_201682298.1">
    <property type="nucleotide sequence ID" value="NZ_JAEQNA010000001.1"/>
</dbReference>
<feature type="domain" description="Filamentous haemagglutinin FhaB/tRNA nuclease CdiA-like TPS" evidence="2">
    <location>
        <begin position="73"/>
        <end position="193"/>
    </location>
</feature>
<name>A0A936ZK79_9BURK</name>
<feature type="region of interest" description="Disordered" evidence="1">
    <location>
        <begin position="2536"/>
        <end position="2566"/>
    </location>
</feature>
<feature type="region of interest" description="Disordered" evidence="1">
    <location>
        <begin position="2220"/>
        <end position="2248"/>
    </location>
</feature>
<dbReference type="GO" id="GO:0003824">
    <property type="term" value="F:catalytic activity"/>
    <property type="evidence" value="ECO:0007669"/>
    <property type="project" value="UniProtKB-ARBA"/>
</dbReference>
<dbReference type="EMBL" id="JAEQNA010000001">
    <property type="protein sequence ID" value="MBL0419251.1"/>
    <property type="molecule type" value="Genomic_DNA"/>
</dbReference>
<dbReference type="Gene3D" id="2.160.20.10">
    <property type="entry name" value="Single-stranded right-handed beta-helix, Pectin lyase-like"/>
    <property type="match status" value="1"/>
</dbReference>
<keyword evidence="4" id="KW-1185">Reference proteome</keyword>
<dbReference type="SMART" id="SM00912">
    <property type="entry name" value="Haemagg_act"/>
    <property type="match status" value="1"/>
</dbReference>
<dbReference type="NCBIfam" id="TIGR01731">
    <property type="entry name" value="fil_hemag_20aa"/>
    <property type="match status" value="17"/>
</dbReference>
<dbReference type="Pfam" id="PF05594">
    <property type="entry name" value="Fil_haemagg"/>
    <property type="match status" value="7"/>
</dbReference>
<feature type="compositionally biased region" description="Polar residues" evidence="1">
    <location>
        <begin position="2062"/>
        <end position="2079"/>
    </location>
</feature>
<organism evidence="3 4">
    <name type="scientific">Ramlibacter aurantiacus</name>
    <dbReference type="NCBI Taxonomy" id="2801330"/>
    <lineage>
        <taxon>Bacteria</taxon>
        <taxon>Pseudomonadati</taxon>
        <taxon>Pseudomonadota</taxon>
        <taxon>Betaproteobacteria</taxon>
        <taxon>Burkholderiales</taxon>
        <taxon>Comamonadaceae</taxon>
        <taxon>Ramlibacter</taxon>
    </lineage>
</organism>
<dbReference type="InterPro" id="IPR011050">
    <property type="entry name" value="Pectin_lyase_fold/virulence"/>
</dbReference>
<dbReference type="InterPro" id="IPR008638">
    <property type="entry name" value="FhaB/CdiA-like_TPS"/>
</dbReference>